<dbReference type="GO" id="GO:0005524">
    <property type="term" value="F:ATP binding"/>
    <property type="evidence" value="ECO:0007669"/>
    <property type="project" value="InterPro"/>
</dbReference>
<dbReference type="AlphaFoldDB" id="A0A317YBK6"/>
<dbReference type="InterPro" id="IPR008045">
    <property type="entry name" value="MCM2"/>
</dbReference>
<proteinExistence type="predicted"/>
<dbReference type="Pfam" id="PF12619">
    <property type="entry name" value="MCM2_N"/>
    <property type="match status" value="1"/>
</dbReference>
<evidence type="ECO:0000313" key="1">
    <source>
        <dbReference type="EMBL" id="PWZ55231.1"/>
    </source>
</evidence>
<dbReference type="GO" id="GO:0005634">
    <property type="term" value="C:nucleus"/>
    <property type="evidence" value="ECO:0007669"/>
    <property type="project" value="InterPro"/>
</dbReference>
<dbReference type="GO" id="GO:0006270">
    <property type="term" value="P:DNA replication initiation"/>
    <property type="evidence" value="ECO:0007669"/>
    <property type="project" value="InterPro"/>
</dbReference>
<comment type="caution">
    <text evidence="1">The sequence shown here is derived from an EMBL/GenBank/DDBJ whole genome shotgun (WGS) entry which is preliminary data.</text>
</comment>
<dbReference type="Proteomes" id="UP000251960">
    <property type="component" value="Chromosome 1"/>
</dbReference>
<reference evidence="1" key="1">
    <citation type="journal article" date="2018" name="Nat. Genet.">
        <title>Extensive intraspecific gene order and gene structural variations between Mo17 and other maize genomes.</title>
        <authorList>
            <person name="Sun S."/>
            <person name="Zhou Y."/>
            <person name="Chen J."/>
            <person name="Shi J."/>
            <person name="Zhao H."/>
            <person name="Zhao H."/>
            <person name="Song W."/>
            <person name="Zhang M."/>
            <person name="Cui Y."/>
            <person name="Dong X."/>
            <person name="Liu H."/>
            <person name="Ma X."/>
            <person name="Jiao Y."/>
            <person name="Wang B."/>
            <person name="Wei X."/>
            <person name="Stein J.C."/>
            <person name="Glaubitz J.C."/>
            <person name="Lu F."/>
            <person name="Yu G."/>
            <person name="Liang C."/>
            <person name="Fengler K."/>
            <person name="Li B."/>
            <person name="Rafalski A."/>
            <person name="Schnable P.S."/>
            <person name="Ware D.H."/>
            <person name="Buckler E.S."/>
            <person name="Lai J."/>
        </authorList>
    </citation>
    <scope>NUCLEOTIDE SEQUENCE [LARGE SCALE GENOMIC DNA]</scope>
    <source>
        <tissue evidence="1">Seedling</tissue>
    </source>
</reference>
<protein>
    <submittedName>
        <fullName evidence="1">DNA replication licensing factor MCM2</fullName>
    </submittedName>
</protein>
<sequence length="96" mass="11077">MGFDCAHRSALDAMGFDYVHRSAVDIVIVDVLLRYITHLDCDYRRMDEHDQYESIGLDDSLEDERNLDETMADRRVVEVEPNARDVRTGVADDKKS</sequence>
<name>A0A317YBK6_MAIZE</name>
<gene>
    <name evidence="1" type="primary">MCM2_0</name>
    <name evidence="1" type="ORF">Zm00014a_025414</name>
</gene>
<accession>A0A317YBK6</accession>
<dbReference type="GO" id="GO:0042555">
    <property type="term" value="C:MCM complex"/>
    <property type="evidence" value="ECO:0007669"/>
    <property type="project" value="InterPro"/>
</dbReference>
<dbReference type="EMBL" id="NCVQ01000001">
    <property type="protein sequence ID" value="PWZ55231.1"/>
    <property type="molecule type" value="Genomic_DNA"/>
</dbReference>
<organism evidence="1">
    <name type="scientific">Zea mays</name>
    <name type="common">Maize</name>
    <dbReference type="NCBI Taxonomy" id="4577"/>
    <lineage>
        <taxon>Eukaryota</taxon>
        <taxon>Viridiplantae</taxon>
        <taxon>Streptophyta</taxon>
        <taxon>Embryophyta</taxon>
        <taxon>Tracheophyta</taxon>
        <taxon>Spermatophyta</taxon>
        <taxon>Magnoliopsida</taxon>
        <taxon>Liliopsida</taxon>
        <taxon>Poales</taxon>
        <taxon>Poaceae</taxon>
        <taxon>PACMAD clade</taxon>
        <taxon>Panicoideae</taxon>
        <taxon>Andropogonodae</taxon>
        <taxon>Andropogoneae</taxon>
        <taxon>Tripsacinae</taxon>
        <taxon>Zea</taxon>
    </lineage>
</organism>
<dbReference type="GO" id="GO:0003677">
    <property type="term" value="F:DNA binding"/>
    <property type="evidence" value="ECO:0007669"/>
    <property type="project" value="InterPro"/>
</dbReference>